<dbReference type="GO" id="GO:0004674">
    <property type="term" value="F:protein serine/threonine kinase activity"/>
    <property type="evidence" value="ECO:0007669"/>
    <property type="project" value="UniProtKB-KW"/>
</dbReference>
<evidence type="ECO:0000259" key="2">
    <source>
        <dbReference type="Pfam" id="PF13581"/>
    </source>
</evidence>
<dbReference type="OrthoDB" id="3476350at2"/>
<accession>A0A1I2F7M1</accession>
<dbReference type="PANTHER" id="PTHR35526">
    <property type="entry name" value="ANTI-SIGMA-F FACTOR RSBW-RELATED"/>
    <property type="match status" value="1"/>
</dbReference>
<dbReference type="InterPro" id="IPR003594">
    <property type="entry name" value="HATPase_dom"/>
</dbReference>
<evidence type="ECO:0000256" key="1">
    <source>
        <dbReference type="ARBA" id="ARBA00022527"/>
    </source>
</evidence>
<dbReference type="CDD" id="cd16936">
    <property type="entry name" value="HATPase_RsbW-like"/>
    <property type="match status" value="1"/>
</dbReference>
<dbReference type="PANTHER" id="PTHR35526:SF3">
    <property type="entry name" value="ANTI-SIGMA-F FACTOR RSBW"/>
    <property type="match status" value="1"/>
</dbReference>
<feature type="domain" description="Histidine kinase/HSP90-like ATPase" evidence="2">
    <location>
        <begin position="24"/>
        <end position="117"/>
    </location>
</feature>
<keyword evidence="4" id="KW-1185">Reference proteome</keyword>
<proteinExistence type="predicted"/>
<dbReference type="SUPFAM" id="SSF55874">
    <property type="entry name" value="ATPase domain of HSP90 chaperone/DNA topoisomerase II/histidine kinase"/>
    <property type="match status" value="1"/>
</dbReference>
<dbReference type="Gene3D" id="3.30.565.10">
    <property type="entry name" value="Histidine kinase-like ATPase, C-terminal domain"/>
    <property type="match status" value="1"/>
</dbReference>
<keyword evidence="3" id="KW-0418">Kinase</keyword>
<dbReference type="Proteomes" id="UP000199323">
    <property type="component" value="Unassembled WGS sequence"/>
</dbReference>
<dbReference type="InterPro" id="IPR050267">
    <property type="entry name" value="Anti-sigma-factor_SerPK"/>
</dbReference>
<dbReference type="Pfam" id="PF13581">
    <property type="entry name" value="HATPase_c_2"/>
    <property type="match status" value="1"/>
</dbReference>
<dbReference type="AlphaFoldDB" id="A0A1I2F7M1"/>
<gene>
    <name evidence="3" type="ORF">SAMN05216251_107218</name>
</gene>
<organism evidence="3 4">
    <name type="scientific">Actinacidiphila alni</name>
    <dbReference type="NCBI Taxonomy" id="380248"/>
    <lineage>
        <taxon>Bacteria</taxon>
        <taxon>Bacillati</taxon>
        <taxon>Actinomycetota</taxon>
        <taxon>Actinomycetes</taxon>
        <taxon>Kitasatosporales</taxon>
        <taxon>Streptomycetaceae</taxon>
        <taxon>Actinacidiphila</taxon>
    </lineage>
</organism>
<protein>
    <submittedName>
        <fullName evidence="3">Anti-sigma regulatory factor (Ser/Thr protein kinase)</fullName>
    </submittedName>
</protein>
<name>A0A1I2F7M1_9ACTN</name>
<dbReference type="EMBL" id="FONG01000007">
    <property type="protein sequence ID" value="SFF01414.1"/>
    <property type="molecule type" value="Genomic_DNA"/>
</dbReference>
<evidence type="ECO:0000313" key="4">
    <source>
        <dbReference type="Proteomes" id="UP000199323"/>
    </source>
</evidence>
<dbReference type="InterPro" id="IPR036890">
    <property type="entry name" value="HATPase_C_sf"/>
</dbReference>
<dbReference type="STRING" id="380248.SAMN05216251_107218"/>
<reference evidence="3 4" key="1">
    <citation type="submission" date="2016-10" db="EMBL/GenBank/DDBJ databases">
        <authorList>
            <person name="de Groot N.N."/>
        </authorList>
    </citation>
    <scope>NUCLEOTIDE SEQUENCE [LARGE SCALE GENOMIC DNA]</scope>
    <source>
        <strain evidence="3 4">CGMCC 4.3510</strain>
    </source>
</reference>
<evidence type="ECO:0000313" key="3">
    <source>
        <dbReference type="EMBL" id="SFF01414.1"/>
    </source>
</evidence>
<keyword evidence="1" id="KW-0723">Serine/threonine-protein kinase</keyword>
<sequence length="145" mass="15563">MLDAPPPAAADAAAPVKLWPPTAWTVHRARHALVDVLDEWELDELGDVAQLVLSELLTNAVRHGRVPGRDIGTRFLRLAEGGLRIEVHDPREAGPAPRTAGAWDEDGRGLALVEALTAGRWGTATREGPGKLVWADLLPEGARLP</sequence>
<keyword evidence="3" id="KW-0808">Transferase</keyword>